<dbReference type="GO" id="GO:0055085">
    <property type="term" value="P:transmembrane transport"/>
    <property type="evidence" value="ECO:0007669"/>
    <property type="project" value="InterPro"/>
</dbReference>
<keyword evidence="4" id="KW-0472">Membrane</keyword>
<name>A0A2K9ED00_9RHOB</name>
<dbReference type="Proteomes" id="UP000233742">
    <property type="component" value="Chromosome"/>
</dbReference>
<feature type="compositionally biased region" description="Low complexity" evidence="5">
    <location>
        <begin position="133"/>
        <end position="168"/>
    </location>
</feature>
<sequence>MLFAASVVLLDNGALGAEQAAPSRQPIGLASDAMSETIKSWEAPPAALTEPQELAALQSENPIPPEAPQIEPVQPPAIPQPQVKPPEPMPAEAAPQIALPPLRPAMAQALALPTAAPEIPSALSLRQSERPVPRAARPAPQPRRQAAPQAAAPRQQQSQPAAPAPQQGASGGGGAQQPAPQRAQRVNTGQLMSQWARQLSSCLNRRARAPASVRGGGQVILNLQIGRNGAIQGVSVARSSGNPALDQAAVTIASRVGRCQAAPRGLDAASYPFQLPINLR</sequence>
<feature type="region of interest" description="Disordered" evidence="5">
    <location>
        <begin position="124"/>
        <end position="191"/>
    </location>
</feature>
<dbReference type="AlphaFoldDB" id="A0A2K9ED00"/>
<dbReference type="Gene3D" id="3.30.1150.10">
    <property type="match status" value="1"/>
</dbReference>
<keyword evidence="2" id="KW-0812">Transmembrane</keyword>
<proteinExistence type="predicted"/>
<evidence type="ECO:0000256" key="1">
    <source>
        <dbReference type="ARBA" id="ARBA00004167"/>
    </source>
</evidence>
<protein>
    <recommendedName>
        <fullName evidence="6">TonB C-terminal domain-containing protein</fullName>
    </recommendedName>
</protein>
<feature type="compositionally biased region" description="Low complexity" evidence="5">
    <location>
        <begin position="176"/>
        <end position="185"/>
    </location>
</feature>
<dbReference type="InterPro" id="IPR006260">
    <property type="entry name" value="TonB/TolA_C"/>
</dbReference>
<reference evidence="7 8" key="1">
    <citation type="submission" date="2017-12" db="EMBL/GenBank/DDBJ databases">
        <authorList>
            <person name="Hurst M.R.H."/>
        </authorList>
    </citation>
    <scope>NUCLEOTIDE SEQUENCE [LARGE SCALE GENOMIC DNA]</scope>
    <source>
        <strain evidence="7 8">BM15</strain>
    </source>
</reference>
<organism evidence="7 8">
    <name type="scientific">Paracoccus tegillarcae</name>
    <dbReference type="NCBI Taxonomy" id="1529068"/>
    <lineage>
        <taxon>Bacteria</taxon>
        <taxon>Pseudomonadati</taxon>
        <taxon>Pseudomonadota</taxon>
        <taxon>Alphaproteobacteria</taxon>
        <taxon>Rhodobacterales</taxon>
        <taxon>Paracoccaceae</taxon>
        <taxon>Paracoccus</taxon>
    </lineage>
</organism>
<feature type="domain" description="TonB C-terminal" evidence="6">
    <location>
        <begin position="191"/>
        <end position="280"/>
    </location>
</feature>
<dbReference type="NCBIfam" id="TIGR01352">
    <property type="entry name" value="tonB_Cterm"/>
    <property type="match status" value="1"/>
</dbReference>
<evidence type="ECO:0000256" key="5">
    <source>
        <dbReference type="SAM" id="MobiDB-lite"/>
    </source>
</evidence>
<dbReference type="EMBL" id="CP025408">
    <property type="protein sequence ID" value="AUH32813.1"/>
    <property type="molecule type" value="Genomic_DNA"/>
</dbReference>
<dbReference type="GO" id="GO:0016020">
    <property type="term" value="C:membrane"/>
    <property type="evidence" value="ECO:0007669"/>
    <property type="project" value="UniProtKB-SubCell"/>
</dbReference>
<dbReference type="Pfam" id="PF03544">
    <property type="entry name" value="TonB_C"/>
    <property type="match status" value="1"/>
</dbReference>
<evidence type="ECO:0000313" key="7">
    <source>
        <dbReference type="EMBL" id="AUH32813.1"/>
    </source>
</evidence>
<evidence type="ECO:0000256" key="2">
    <source>
        <dbReference type="ARBA" id="ARBA00022692"/>
    </source>
</evidence>
<evidence type="ECO:0000313" key="8">
    <source>
        <dbReference type="Proteomes" id="UP000233742"/>
    </source>
</evidence>
<evidence type="ECO:0000259" key="6">
    <source>
        <dbReference type="PROSITE" id="PS52015"/>
    </source>
</evidence>
<keyword evidence="3" id="KW-1133">Transmembrane helix</keyword>
<dbReference type="InterPro" id="IPR037682">
    <property type="entry name" value="TonB_C"/>
</dbReference>
<keyword evidence="8" id="KW-1185">Reference proteome</keyword>
<feature type="region of interest" description="Disordered" evidence="5">
    <location>
        <begin position="59"/>
        <end position="93"/>
    </location>
</feature>
<evidence type="ECO:0000256" key="4">
    <source>
        <dbReference type="ARBA" id="ARBA00023136"/>
    </source>
</evidence>
<comment type="subcellular location">
    <subcellularLocation>
        <location evidence="1">Membrane</location>
        <topology evidence="1">Single-pass membrane protein</topology>
    </subcellularLocation>
</comment>
<gene>
    <name evidence="7" type="ORF">CUV01_04940</name>
</gene>
<dbReference type="KEGG" id="paro:CUV01_04940"/>
<dbReference type="SUPFAM" id="SSF74653">
    <property type="entry name" value="TolA/TonB C-terminal domain"/>
    <property type="match status" value="1"/>
</dbReference>
<accession>A0A2K9ED00</accession>
<feature type="compositionally biased region" description="Pro residues" evidence="5">
    <location>
        <begin position="62"/>
        <end position="89"/>
    </location>
</feature>
<evidence type="ECO:0000256" key="3">
    <source>
        <dbReference type="ARBA" id="ARBA00022989"/>
    </source>
</evidence>
<dbReference type="PROSITE" id="PS52015">
    <property type="entry name" value="TONB_CTD"/>
    <property type="match status" value="1"/>
</dbReference>